<proteinExistence type="predicted"/>
<evidence type="ECO:0000256" key="1">
    <source>
        <dbReference type="SAM" id="Coils"/>
    </source>
</evidence>
<feature type="coiled-coil region" evidence="1">
    <location>
        <begin position="985"/>
        <end position="1016"/>
    </location>
</feature>
<dbReference type="Proteomes" id="UP000679950">
    <property type="component" value="Unassembled WGS sequence"/>
</dbReference>
<name>A0ABQ4KN46_9BACI</name>
<feature type="coiled-coil region" evidence="1">
    <location>
        <begin position="488"/>
        <end position="546"/>
    </location>
</feature>
<gene>
    <name evidence="2" type="ORF">J8TS2_36780</name>
</gene>
<feature type="coiled-coil region" evidence="1">
    <location>
        <begin position="734"/>
        <end position="901"/>
    </location>
</feature>
<comment type="caution">
    <text evidence="2">The sequence shown here is derived from an EMBL/GenBank/DDBJ whole genome shotgun (WGS) entry which is preliminary data.</text>
</comment>
<feature type="coiled-coil region" evidence="1">
    <location>
        <begin position="245"/>
        <end position="354"/>
    </location>
</feature>
<organism evidence="2 3">
    <name type="scientific">Lederbergia ruris</name>
    <dbReference type="NCBI Taxonomy" id="217495"/>
    <lineage>
        <taxon>Bacteria</taxon>
        <taxon>Bacillati</taxon>
        <taxon>Bacillota</taxon>
        <taxon>Bacilli</taxon>
        <taxon>Bacillales</taxon>
        <taxon>Bacillaceae</taxon>
        <taxon>Lederbergia</taxon>
    </lineage>
</organism>
<feature type="coiled-coil region" evidence="1">
    <location>
        <begin position="1117"/>
        <end position="1147"/>
    </location>
</feature>
<feature type="coiled-coil region" evidence="1">
    <location>
        <begin position="412"/>
        <end position="460"/>
    </location>
</feature>
<keyword evidence="3" id="KW-1185">Reference proteome</keyword>
<keyword evidence="1" id="KW-0175">Coiled coil</keyword>
<reference evidence="2 3" key="1">
    <citation type="submission" date="2021-03" db="EMBL/GenBank/DDBJ databases">
        <title>Antimicrobial resistance genes in bacteria isolated from Japanese honey, and their potential for conferring macrolide and lincosamide resistance in the American foulbrood pathogen Paenibacillus larvae.</title>
        <authorList>
            <person name="Okamoto M."/>
            <person name="Kumagai M."/>
            <person name="Kanamori H."/>
            <person name="Takamatsu D."/>
        </authorList>
    </citation>
    <scope>NUCLEOTIDE SEQUENCE [LARGE SCALE GENOMIC DNA]</scope>
    <source>
        <strain evidence="2 3">J8TS2</strain>
    </source>
</reference>
<protein>
    <submittedName>
        <fullName evidence="2">Membrane protein</fullName>
    </submittedName>
</protein>
<dbReference type="EMBL" id="BORB01000042">
    <property type="protein sequence ID" value="GIN59359.1"/>
    <property type="molecule type" value="Genomic_DNA"/>
</dbReference>
<dbReference type="RefSeq" id="WP_212967224.1">
    <property type="nucleotide sequence ID" value="NZ_BORB01000042.1"/>
</dbReference>
<evidence type="ECO:0000313" key="3">
    <source>
        <dbReference type="Proteomes" id="UP000679950"/>
    </source>
</evidence>
<accession>A0ABQ4KN46</accession>
<sequence length="1466" mass="172887">MPAISKIRLANVIYEEGNKRYNDELFLFDGYNGAILLENGGGKTVLIQTAIQAMIPHTELAGRKIGKTLALESTPAHIAVEWIINEKPRRYVVTAVTLFTNKHGVESLRYVYEYQHGDPHAIEEIPFVRQVQGGKRPADRGEMQDYYSMMKDKSLSANTFTTIKSYRQYIEDNYQIIGTEWESIVKINSSEGGVEAFFEACKTTNQLFDRLLIPTVEDAIVGHDKKLFATLFEQRYASFKNYQRLKETIEENKKIQDELVAYTAAFERLHEKEQQFHEAKQRTKGIWEHTEKQKQAYIAEKEALARKEENWQQDKHQHQVKLGSFSIAEKAKEKDQADKEYEKANLLLQEQKAKTADIEGQHAALRYAKFAKEQQAAQDSLTYIQEQIASFEEQADIEELKNQLYEVEQALHGAYQSQIEEIEKQQQGLEQERNPLLDQIQQLEKQLIDYQDKQKKMNDEIIKFHSFIESREKDSEKLRQSLLSNPEQEKVEEQLPKWEERYQALDDELIHLKAERKRLAREVQEKQQEKKQLQETQQQKALHLQRVKQQLDTAHKEEEQLIYTLAMLRSTWQDIDSIHLQQQTIHGQLENNLEKQRIERKKWLDRERVALRYVDDYGGQETFFSDPFLSEQMELWKNQLDYIETGVDYLAQLPEEKQEELKQEALWSSIIVTTAKSKSSLIERLEQVSDRIMFPVLIVTTEEAIAITAMDKGDWIVPVHWRQNLKADQFAEWKQRLTDQAKEITKTRENTENEIKKWEQALKQFRDFLNKYPYEQIAEWQEHLSSMQTEAEKLEVSINQVDELLDEMDRMIEKYTKRAEEAAGERSGLENKLRDGQQYIIYQNEIKKYEQDAEKYQGQMQDAEQKVKQTKRSINRYQEDADEKTERIRNLEIERQKIIGNPYYQEVAALPVRYTDESITILLTKREDLLLQKESITRQIGEWEAKQGTERQRILTARERMEEIEQIHPLVDKSQTFPADGDQYIEQLQKQLQVAKAELNNTMEKYQSAKRVKEIKEALLSQAKEDFREKFPNDSITLFTGELALVKQQLQTEETELLELKDYLNQEMKRVGKELHHLEKAERLLEKFIEGYHFNAPGITSISLSEQAAIDFQYYCVRFAEEMTEELKEKKRVVEEEKEHVTAAKDQFRAFCRNHITDRKLQQMAVQGVEQKRSYKDVITFKQNMFTSIQRITKYANEHIRKSDEELQLFINQIHTHLQTLVEELEQIPKKTRVKADDWKQIYSFSIPKWEPEDGKLRIRHHMEWIIKQLEDDKYRNDEGHQDTAKIRTDLERWLSSKQLLKVVMDRDVLKVHCRKVTNDNQISTRSFSWEQSNVWSGGEKWSKNMTLFLGILKYVAEKKKANLTNRSVILDNPFGEASSDHVLSPVFFIAEQLGFQMIALTAHAEGKFLQDYFPIIYSCRLRASKEASKKVMTTEKWLHHAYFQDHEPAVIDRLGQTEQLDLFGE</sequence>
<evidence type="ECO:0000313" key="2">
    <source>
        <dbReference type="EMBL" id="GIN59359.1"/>
    </source>
</evidence>